<evidence type="ECO:0000256" key="1">
    <source>
        <dbReference type="SAM" id="Coils"/>
    </source>
</evidence>
<reference evidence="2 3" key="1">
    <citation type="submission" date="2014-10" db="EMBL/GenBank/DDBJ databases">
        <title>Draft genome sequence of Pseudomonas chlororaphis EA105.</title>
        <authorList>
            <person name="McCully L.M."/>
            <person name="Bitzer A.S."/>
            <person name="Spence C."/>
            <person name="Bais H."/>
            <person name="Silby M.W."/>
        </authorList>
    </citation>
    <scope>NUCLEOTIDE SEQUENCE [LARGE SCALE GENOMIC DNA]</scope>
    <source>
        <strain evidence="2 3">EA105</strain>
    </source>
</reference>
<dbReference type="AlphaFoldDB" id="A0A0A6D656"/>
<feature type="coiled-coil region" evidence="1">
    <location>
        <begin position="45"/>
        <end position="79"/>
    </location>
</feature>
<keyword evidence="1" id="KW-0175">Coiled coil</keyword>
<evidence type="ECO:0000313" key="3">
    <source>
        <dbReference type="Proteomes" id="UP000030564"/>
    </source>
</evidence>
<gene>
    <name evidence="2" type="ORF">NZ35_27640</name>
</gene>
<dbReference type="Proteomes" id="UP000030564">
    <property type="component" value="Unassembled WGS sequence"/>
</dbReference>
<dbReference type="EMBL" id="JSFK01000048">
    <property type="protein sequence ID" value="KHA70084.1"/>
    <property type="molecule type" value="Genomic_DNA"/>
</dbReference>
<protein>
    <submittedName>
        <fullName evidence="2">Uncharacterized protein</fullName>
    </submittedName>
</protein>
<comment type="caution">
    <text evidence="2">The sequence shown here is derived from an EMBL/GenBank/DDBJ whole genome shotgun (WGS) entry which is preliminary data.</text>
</comment>
<evidence type="ECO:0000313" key="2">
    <source>
        <dbReference type="EMBL" id="KHA70084.1"/>
    </source>
</evidence>
<accession>A0A0A6D656</accession>
<proteinExistence type="predicted"/>
<organism evidence="2 3">
    <name type="scientific">Pseudomonas chlororaphis</name>
    <dbReference type="NCBI Taxonomy" id="587753"/>
    <lineage>
        <taxon>Bacteria</taxon>
        <taxon>Pseudomonadati</taxon>
        <taxon>Pseudomonadota</taxon>
        <taxon>Gammaproteobacteria</taxon>
        <taxon>Pseudomonadales</taxon>
        <taxon>Pseudomonadaceae</taxon>
        <taxon>Pseudomonas</taxon>
    </lineage>
</organism>
<sequence length="184" mass="21057">MFRYLKGMVMLIKFNSDNEEFHERLLAATGLRTVTGAYRSAAVQYPGMKYRIRHLQRQLDELKQENMALRQTLIDAREAAILLAQKASISDAERVPSEPYLESEYVFKSWSTHMSPHFLVGELSNPVPEDDRAVQTLEFSNGGLLKASWNPDGTDMKVIELTKLSLSFIPGEEEFTFHVEIFPE</sequence>
<dbReference type="PATRIC" id="fig|587753.9.peg.4889"/>
<name>A0A0A6D656_9PSED</name>